<sequence>MEKEKIRELINRYNSQLATTAEIKQIETLLEAGSIDLDELKDIHALEGQVASMEFPSPTGNLDDRFYQMLALERKVKSSFSWRGFFSWPELAPKLALASVTLLIGVGIGYLMKPSAPANADPGVNQQIAELKEMVMLSLLEKESAAERLKAVSLTEQMSAASTKVTGALLETLNHDENVNVRLAAIEALKPYVRDNHVREELVRSIARQDSPLVQVALAEMMAALHVKSSVKELEKIVQSDQTPADVKTRIKQSIDILI</sequence>
<dbReference type="Pfam" id="PF13646">
    <property type="entry name" value="HEAT_2"/>
    <property type="match status" value="1"/>
</dbReference>
<gene>
    <name evidence="1" type="ORF">KK083_23085</name>
</gene>
<reference evidence="1 2" key="1">
    <citation type="submission" date="2021-05" db="EMBL/GenBank/DDBJ databases">
        <title>A Polyphasic approach of four new species of the genus Ohtaekwangia: Ohtaekwangia histidinii sp. nov., Ohtaekwangia cretensis sp. nov., Ohtaekwangia indiensis sp. nov., Ohtaekwangia reichenbachii sp. nov. from diverse environment.</title>
        <authorList>
            <person name="Octaviana S."/>
        </authorList>
    </citation>
    <scope>NUCLEOTIDE SEQUENCE [LARGE SCALE GENOMIC DNA]</scope>
    <source>
        <strain evidence="1 2">PWU4</strain>
    </source>
</reference>
<dbReference type="EMBL" id="JAHESF010000029">
    <property type="protein sequence ID" value="MBT1699791.1"/>
    <property type="molecule type" value="Genomic_DNA"/>
</dbReference>
<dbReference type="SUPFAM" id="SSF48371">
    <property type="entry name" value="ARM repeat"/>
    <property type="match status" value="1"/>
</dbReference>
<dbReference type="InterPro" id="IPR011989">
    <property type="entry name" value="ARM-like"/>
</dbReference>
<dbReference type="AlphaFoldDB" id="A0AAP2DNZ5"/>
<comment type="caution">
    <text evidence="1">The sequence shown here is derived from an EMBL/GenBank/DDBJ whole genome shotgun (WGS) entry which is preliminary data.</text>
</comment>
<protein>
    <submittedName>
        <fullName evidence="1">HEAT repeat domain-containing protein</fullName>
    </submittedName>
</protein>
<evidence type="ECO:0000313" key="1">
    <source>
        <dbReference type="EMBL" id="MBT1699791.1"/>
    </source>
</evidence>
<dbReference type="Gene3D" id="1.25.10.10">
    <property type="entry name" value="Leucine-rich Repeat Variant"/>
    <property type="match status" value="1"/>
</dbReference>
<name>A0AAP2DNZ5_9BACT</name>
<organism evidence="1 2">
    <name type="scientific">Chryseosolibacter histidini</name>
    <dbReference type="NCBI Taxonomy" id="2782349"/>
    <lineage>
        <taxon>Bacteria</taxon>
        <taxon>Pseudomonadati</taxon>
        <taxon>Bacteroidota</taxon>
        <taxon>Cytophagia</taxon>
        <taxon>Cytophagales</taxon>
        <taxon>Chryseotaleaceae</taxon>
        <taxon>Chryseosolibacter</taxon>
    </lineage>
</organism>
<dbReference type="RefSeq" id="WP_254167967.1">
    <property type="nucleotide sequence ID" value="NZ_JAHESF010000029.1"/>
</dbReference>
<accession>A0AAP2DNZ5</accession>
<evidence type="ECO:0000313" key="2">
    <source>
        <dbReference type="Proteomes" id="UP001319200"/>
    </source>
</evidence>
<keyword evidence="2" id="KW-1185">Reference proteome</keyword>
<dbReference type="Proteomes" id="UP001319200">
    <property type="component" value="Unassembled WGS sequence"/>
</dbReference>
<proteinExistence type="predicted"/>
<dbReference type="InterPro" id="IPR016024">
    <property type="entry name" value="ARM-type_fold"/>
</dbReference>